<dbReference type="SUPFAM" id="SSF51182">
    <property type="entry name" value="RmlC-like cupins"/>
    <property type="match status" value="1"/>
</dbReference>
<evidence type="ECO:0000256" key="4">
    <source>
        <dbReference type="ARBA" id="ARBA00023163"/>
    </source>
</evidence>
<evidence type="ECO:0000313" key="6">
    <source>
        <dbReference type="EMBL" id="MBI1619074.1"/>
    </source>
</evidence>
<evidence type="ECO:0000259" key="5">
    <source>
        <dbReference type="PROSITE" id="PS01124"/>
    </source>
</evidence>
<name>A0ABS0S8F7_9HYPH</name>
<dbReference type="SUPFAM" id="SSF46689">
    <property type="entry name" value="Homeodomain-like"/>
    <property type="match status" value="1"/>
</dbReference>
<dbReference type="PANTHER" id="PTHR43280">
    <property type="entry name" value="ARAC-FAMILY TRANSCRIPTIONAL REGULATOR"/>
    <property type="match status" value="1"/>
</dbReference>
<comment type="caution">
    <text evidence="6">The sequence shown here is derived from an EMBL/GenBank/DDBJ whole genome shotgun (WGS) entry which is preliminary data.</text>
</comment>
<evidence type="ECO:0000313" key="7">
    <source>
        <dbReference type="Proteomes" id="UP000601789"/>
    </source>
</evidence>
<dbReference type="InterPro" id="IPR011051">
    <property type="entry name" value="RmlC_Cupin_sf"/>
</dbReference>
<keyword evidence="2" id="KW-0238">DNA-binding</keyword>
<evidence type="ECO:0000256" key="2">
    <source>
        <dbReference type="ARBA" id="ARBA00023125"/>
    </source>
</evidence>
<dbReference type="SMART" id="SM00342">
    <property type="entry name" value="HTH_ARAC"/>
    <property type="match status" value="1"/>
</dbReference>
<reference evidence="6 7" key="1">
    <citation type="submission" date="2020-10" db="EMBL/GenBank/DDBJ databases">
        <title>Aquamicrobium zhengzhouensis sp. nov., a exopolysaccharide producing bacterium isolated from farmland soil.</title>
        <authorList>
            <person name="Wang X."/>
        </authorList>
    </citation>
    <scope>NUCLEOTIDE SEQUENCE [LARGE SCALE GENOMIC DNA]</scope>
    <source>
        <strain evidence="7">cd-1</strain>
    </source>
</reference>
<keyword evidence="3" id="KW-0010">Activator</keyword>
<dbReference type="InterPro" id="IPR014710">
    <property type="entry name" value="RmlC-like_jellyroll"/>
</dbReference>
<evidence type="ECO:0000256" key="1">
    <source>
        <dbReference type="ARBA" id="ARBA00023015"/>
    </source>
</evidence>
<dbReference type="RefSeq" id="WP_198473091.1">
    <property type="nucleotide sequence ID" value="NZ_JADGMQ010000001.1"/>
</dbReference>
<dbReference type="CDD" id="cd06999">
    <property type="entry name" value="cupin_HpaA-like_N"/>
    <property type="match status" value="1"/>
</dbReference>
<sequence>MSNSIPSYRLYREQYGESGDFWIHCETIPERTHLHNWEISPHRHESLFQIFFMSEGAGEIAGQHGSSRFKAPCAIFIPPREVHGFSYSRDVDGLVLTVVSDRLTTLAAADRQVALFASKIRIVPTAPEDADAMFAIECVRKLFDELTGRAHCRLLLLEPLMTGAIVGLVRSVSAAGAADDGLDDRDRHRIETLATLIAANFREHKPVSFYSETLGVSAAHLNRIARRATGYSVLGLITMQLLEAARRDLVFTPTSVQGIAYGLGFSDPAYFNRFFRRQTGMTPGAFREAERRKQAL</sequence>
<dbReference type="EMBL" id="JADGMQ010000001">
    <property type="protein sequence ID" value="MBI1619074.1"/>
    <property type="molecule type" value="Genomic_DNA"/>
</dbReference>
<dbReference type="InterPro" id="IPR020449">
    <property type="entry name" value="Tscrpt_reg_AraC-type_HTH"/>
</dbReference>
<keyword evidence="4" id="KW-0804">Transcription</keyword>
<protein>
    <submittedName>
        <fullName evidence="6">Helix-turn-helix domain-containing protein</fullName>
    </submittedName>
</protein>
<dbReference type="PRINTS" id="PR00032">
    <property type="entry name" value="HTHARAC"/>
</dbReference>
<dbReference type="InterPro" id="IPR003313">
    <property type="entry name" value="AraC-bd"/>
</dbReference>
<dbReference type="InterPro" id="IPR009057">
    <property type="entry name" value="Homeodomain-like_sf"/>
</dbReference>
<dbReference type="PROSITE" id="PS01124">
    <property type="entry name" value="HTH_ARAC_FAMILY_2"/>
    <property type="match status" value="1"/>
</dbReference>
<feature type="domain" description="HTH araC/xylS-type" evidence="5">
    <location>
        <begin position="191"/>
        <end position="289"/>
    </location>
</feature>
<organism evidence="6 7">
    <name type="scientific">Aquamicrobium zhengzhouense</name>
    <dbReference type="NCBI Taxonomy" id="2781738"/>
    <lineage>
        <taxon>Bacteria</taxon>
        <taxon>Pseudomonadati</taxon>
        <taxon>Pseudomonadota</taxon>
        <taxon>Alphaproteobacteria</taxon>
        <taxon>Hyphomicrobiales</taxon>
        <taxon>Phyllobacteriaceae</taxon>
        <taxon>Aquamicrobium</taxon>
    </lineage>
</organism>
<dbReference type="PANTHER" id="PTHR43280:SF32">
    <property type="entry name" value="TRANSCRIPTIONAL REGULATORY PROTEIN"/>
    <property type="match status" value="1"/>
</dbReference>
<gene>
    <name evidence="6" type="ORF">IOD40_00135</name>
</gene>
<dbReference type="Pfam" id="PF12833">
    <property type="entry name" value="HTH_18"/>
    <property type="match status" value="1"/>
</dbReference>
<evidence type="ECO:0000256" key="3">
    <source>
        <dbReference type="ARBA" id="ARBA00023159"/>
    </source>
</evidence>
<dbReference type="Gene3D" id="2.60.120.10">
    <property type="entry name" value="Jelly Rolls"/>
    <property type="match status" value="1"/>
</dbReference>
<proteinExistence type="predicted"/>
<dbReference type="Gene3D" id="1.10.10.60">
    <property type="entry name" value="Homeodomain-like"/>
    <property type="match status" value="1"/>
</dbReference>
<keyword evidence="1" id="KW-0805">Transcription regulation</keyword>
<dbReference type="Pfam" id="PF02311">
    <property type="entry name" value="AraC_binding"/>
    <property type="match status" value="1"/>
</dbReference>
<dbReference type="InterPro" id="IPR047264">
    <property type="entry name" value="Cupin_HpaA-like_N"/>
</dbReference>
<accession>A0ABS0S8F7</accession>
<dbReference type="Proteomes" id="UP000601789">
    <property type="component" value="Unassembled WGS sequence"/>
</dbReference>
<keyword evidence="7" id="KW-1185">Reference proteome</keyword>
<dbReference type="InterPro" id="IPR018060">
    <property type="entry name" value="HTH_AraC"/>
</dbReference>